<keyword evidence="7" id="KW-0547">Nucleotide-binding</keyword>
<name>I4ANI6_BERLS</name>
<dbReference type="Pfam" id="PF16095">
    <property type="entry name" value="COR-A"/>
    <property type="match status" value="1"/>
</dbReference>
<dbReference type="PROSITE" id="PS51419">
    <property type="entry name" value="RAB"/>
    <property type="match status" value="1"/>
</dbReference>
<dbReference type="AlphaFoldDB" id="I4ANI6"/>
<proteinExistence type="predicted"/>
<evidence type="ECO:0000256" key="11">
    <source>
        <dbReference type="ARBA" id="ARBA00047899"/>
    </source>
</evidence>
<dbReference type="PANTHER" id="PTHR24366:SF161">
    <property type="entry name" value="TIR DOMAIN-CONTAINING PROTEIN"/>
    <property type="match status" value="1"/>
</dbReference>
<comment type="catalytic activity">
    <reaction evidence="12">
        <text>L-seryl-[protein] + ATP = O-phospho-L-seryl-[protein] + ADP + H(+)</text>
        <dbReference type="Rhea" id="RHEA:17989"/>
        <dbReference type="Rhea" id="RHEA-COMP:9863"/>
        <dbReference type="Rhea" id="RHEA-COMP:11604"/>
        <dbReference type="ChEBI" id="CHEBI:15378"/>
        <dbReference type="ChEBI" id="CHEBI:29999"/>
        <dbReference type="ChEBI" id="CHEBI:30616"/>
        <dbReference type="ChEBI" id="CHEBI:83421"/>
        <dbReference type="ChEBI" id="CHEBI:456216"/>
        <dbReference type="EC" id="2.7.11.1"/>
    </reaction>
</comment>
<dbReference type="InterPro" id="IPR020859">
    <property type="entry name" value="ROC"/>
</dbReference>
<dbReference type="InterPro" id="IPR001611">
    <property type="entry name" value="Leu-rich_rpt"/>
</dbReference>
<keyword evidence="4" id="KW-0808">Transferase</keyword>
<keyword evidence="3" id="KW-0433">Leucine-rich repeat</keyword>
<evidence type="ECO:0000256" key="6">
    <source>
        <dbReference type="ARBA" id="ARBA00022737"/>
    </source>
</evidence>
<dbReference type="GO" id="GO:0005525">
    <property type="term" value="F:GTP binding"/>
    <property type="evidence" value="ECO:0007669"/>
    <property type="project" value="InterPro"/>
</dbReference>
<comment type="catalytic activity">
    <reaction evidence="11">
        <text>L-threonyl-[protein] + ATP = O-phospho-L-threonyl-[protein] + ADP + H(+)</text>
        <dbReference type="Rhea" id="RHEA:46608"/>
        <dbReference type="Rhea" id="RHEA-COMP:11060"/>
        <dbReference type="Rhea" id="RHEA-COMP:11605"/>
        <dbReference type="ChEBI" id="CHEBI:15378"/>
        <dbReference type="ChEBI" id="CHEBI:30013"/>
        <dbReference type="ChEBI" id="CHEBI:30616"/>
        <dbReference type="ChEBI" id="CHEBI:61977"/>
        <dbReference type="ChEBI" id="CHEBI:456216"/>
        <dbReference type="EC" id="2.7.11.1"/>
    </reaction>
</comment>
<dbReference type="PRINTS" id="PR00449">
    <property type="entry name" value="RASTRNSFRMNG"/>
</dbReference>
<accession>I4ANI6</accession>
<feature type="domain" description="Roc" evidence="15">
    <location>
        <begin position="290"/>
        <end position="478"/>
    </location>
</feature>
<dbReference type="Pfam" id="PF12799">
    <property type="entry name" value="LRR_4"/>
    <property type="match status" value="1"/>
</dbReference>
<dbReference type="InterPro" id="IPR057263">
    <property type="entry name" value="COR-B"/>
</dbReference>
<dbReference type="Gene3D" id="3.80.10.10">
    <property type="entry name" value="Ribonuclease Inhibitor"/>
    <property type="match status" value="2"/>
</dbReference>
<evidence type="ECO:0000313" key="16">
    <source>
        <dbReference type="EMBL" id="AFM05521.1"/>
    </source>
</evidence>
<dbReference type="GO" id="GO:0004674">
    <property type="term" value="F:protein serine/threonine kinase activity"/>
    <property type="evidence" value="ECO:0007669"/>
    <property type="project" value="UniProtKB-KW"/>
</dbReference>
<dbReference type="PROSITE" id="PS51424">
    <property type="entry name" value="ROC"/>
    <property type="match status" value="1"/>
</dbReference>
<keyword evidence="2" id="KW-0723">Serine/threonine-protein kinase</keyword>
<evidence type="ECO:0000256" key="1">
    <source>
        <dbReference type="ARBA" id="ARBA00012513"/>
    </source>
</evidence>
<dbReference type="GO" id="GO:0003924">
    <property type="term" value="F:GTPase activity"/>
    <property type="evidence" value="ECO:0007669"/>
    <property type="project" value="InterPro"/>
</dbReference>
<dbReference type="STRING" id="880071.Fleli_3189"/>
<dbReference type="SUPFAM" id="SSF52058">
    <property type="entry name" value="L domain-like"/>
    <property type="match status" value="1"/>
</dbReference>
<keyword evidence="13" id="KW-0175">Coiled coil</keyword>
<dbReference type="PANTHER" id="PTHR24366">
    <property type="entry name" value="IG(IMMUNOGLOBULIN) AND LRR(LEUCINE RICH REPEAT) DOMAINS"/>
    <property type="match status" value="1"/>
</dbReference>
<evidence type="ECO:0000313" key="17">
    <source>
        <dbReference type="Proteomes" id="UP000006054"/>
    </source>
</evidence>
<dbReference type="SMART" id="SM00173">
    <property type="entry name" value="RAS"/>
    <property type="match status" value="1"/>
</dbReference>
<dbReference type="InterPro" id="IPR001806">
    <property type="entry name" value="Small_GTPase"/>
</dbReference>
<keyword evidence="9" id="KW-0067">ATP-binding</keyword>
<dbReference type="PROSITE" id="PS51421">
    <property type="entry name" value="RAS"/>
    <property type="match status" value="1"/>
</dbReference>
<evidence type="ECO:0000256" key="3">
    <source>
        <dbReference type="ARBA" id="ARBA00022614"/>
    </source>
</evidence>
<dbReference type="InterPro" id="IPR036388">
    <property type="entry name" value="WH-like_DNA-bd_sf"/>
</dbReference>
<gene>
    <name evidence="16" type="ordered locus">Fleli_3189</name>
</gene>
<dbReference type="eggNOG" id="COG4886">
    <property type="taxonomic scope" value="Bacteria"/>
</dbReference>
<protein>
    <recommendedName>
        <fullName evidence="1">non-specific serine/threonine protein kinase</fullName>
        <ecNumber evidence="1">2.7.11.1</ecNumber>
    </recommendedName>
</protein>
<evidence type="ECO:0000256" key="2">
    <source>
        <dbReference type="ARBA" id="ARBA00022527"/>
    </source>
</evidence>
<keyword evidence="5" id="KW-0732">Signal</keyword>
<dbReference type="InterPro" id="IPR027417">
    <property type="entry name" value="P-loop_NTPase"/>
</dbReference>
<dbReference type="KEGG" id="fli:Fleli_3189"/>
<evidence type="ECO:0000256" key="5">
    <source>
        <dbReference type="ARBA" id="ARBA00022729"/>
    </source>
</evidence>
<evidence type="ECO:0000256" key="13">
    <source>
        <dbReference type="SAM" id="Coils"/>
    </source>
</evidence>
<keyword evidence="17" id="KW-1185">Reference proteome</keyword>
<dbReference type="SMART" id="SM00369">
    <property type="entry name" value="LRR_TYP"/>
    <property type="match status" value="6"/>
</dbReference>
<keyword evidence="8" id="KW-0418">Kinase</keyword>
<dbReference type="SMART" id="SM00365">
    <property type="entry name" value="LRR_SD22"/>
    <property type="match status" value="8"/>
</dbReference>
<organism evidence="16 17">
    <name type="scientific">Bernardetia litoralis (strain ATCC 23117 / DSM 6794 / NBRC 15988 / NCIMB 1366 / Fx l1 / Sio-4)</name>
    <name type="common">Flexibacter litoralis</name>
    <dbReference type="NCBI Taxonomy" id="880071"/>
    <lineage>
        <taxon>Bacteria</taxon>
        <taxon>Pseudomonadati</taxon>
        <taxon>Bacteroidota</taxon>
        <taxon>Cytophagia</taxon>
        <taxon>Cytophagales</taxon>
        <taxon>Bernardetiaceae</taxon>
        <taxon>Bernardetia</taxon>
    </lineage>
</organism>
<dbReference type="GO" id="GO:0005524">
    <property type="term" value="F:ATP binding"/>
    <property type="evidence" value="ECO:0007669"/>
    <property type="project" value="UniProtKB-KW"/>
</dbReference>
<dbReference type="SMART" id="SM00175">
    <property type="entry name" value="RAB"/>
    <property type="match status" value="1"/>
</dbReference>
<dbReference type="RefSeq" id="WP_014798951.1">
    <property type="nucleotide sequence ID" value="NC_018018.1"/>
</dbReference>
<evidence type="ECO:0000256" key="9">
    <source>
        <dbReference type="ARBA" id="ARBA00022840"/>
    </source>
</evidence>
<dbReference type="InterPro" id="IPR032171">
    <property type="entry name" value="COR-A"/>
</dbReference>
<evidence type="ECO:0000256" key="8">
    <source>
        <dbReference type="ARBA" id="ARBA00022777"/>
    </source>
</evidence>
<evidence type="ECO:0000256" key="12">
    <source>
        <dbReference type="ARBA" id="ARBA00048679"/>
    </source>
</evidence>
<dbReference type="Pfam" id="PF08477">
    <property type="entry name" value="Roc"/>
    <property type="match status" value="1"/>
</dbReference>
<keyword evidence="6" id="KW-0677">Repeat</keyword>
<evidence type="ECO:0000256" key="14">
    <source>
        <dbReference type="SAM" id="MobiDB-lite"/>
    </source>
</evidence>
<dbReference type="EMBL" id="CP003345">
    <property type="protein sequence ID" value="AFM05521.1"/>
    <property type="molecule type" value="Genomic_DNA"/>
</dbReference>
<dbReference type="Proteomes" id="UP000006054">
    <property type="component" value="Chromosome"/>
</dbReference>
<feature type="coiled-coil region" evidence="13">
    <location>
        <begin position="957"/>
        <end position="1004"/>
    </location>
</feature>
<dbReference type="SUPFAM" id="SSF52540">
    <property type="entry name" value="P-loop containing nucleoside triphosphate hydrolases"/>
    <property type="match status" value="1"/>
</dbReference>
<dbReference type="Gene3D" id="3.30.310.200">
    <property type="match status" value="1"/>
</dbReference>
<dbReference type="eggNOG" id="COG1100">
    <property type="taxonomic scope" value="Bacteria"/>
</dbReference>
<evidence type="ECO:0000256" key="10">
    <source>
        <dbReference type="ARBA" id="ARBA00023134"/>
    </source>
</evidence>
<evidence type="ECO:0000256" key="4">
    <source>
        <dbReference type="ARBA" id="ARBA00022679"/>
    </source>
</evidence>
<dbReference type="EC" id="2.7.11.1" evidence="1"/>
<dbReference type="Gene3D" id="3.40.50.300">
    <property type="entry name" value="P-loop containing nucleotide triphosphate hydrolases"/>
    <property type="match status" value="1"/>
</dbReference>
<dbReference type="PROSITE" id="PS51450">
    <property type="entry name" value="LRR"/>
    <property type="match status" value="7"/>
</dbReference>
<dbReference type="Gene3D" id="1.10.10.10">
    <property type="entry name" value="Winged helix-like DNA-binding domain superfamily/Winged helix DNA-binding domain"/>
    <property type="match status" value="1"/>
</dbReference>
<reference evidence="17" key="1">
    <citation type="submission" date="2012-06" db="EMBL/GenBank/DDBJ databases">
        <title>The complete genome of Flexibacter litoralis DSM 6794.</title>
        <authorList>
            <person name="Lucas S."/>
            <person name="Copeland A."/>
            <person name="Lapidus A."/>
            <person name="Glavina del Rio T."/>
            <person name="Dalin E."/>
            <person name="Tice H."/>
            <person name="Bruce D."/>
            <person name="Goodwin L."/>
            <person name="Pitluck S."/>
            <person name="Peters L."/>
            <person name="Ovchinnikova G."/>
            <person name="Lu M."/>
            <person name="Kyrpides N."/>
            <person name="Mavromatis K."/>
            <person name="Ivanova N."/>
            <person name="Brettin T."/>
            <person name="Detter J.C."/>
            <person name="Han C."/>
            <person name="Larimer F."/>
            <person name="Land M."/>
            <person name="Hauser L."/>
            <person name="Markowitz V."/>
            <person name="Cheng J.-F."/>
            <person name="Hugenholtz P."/>
            <person name="Woyke T."/>
            <person name="Wu D."/>
            <person name="Spring S."/>
            <person name="Lang E."/>
            <person name="Kopitz M."/>
            <person name="Brambilla E."/>
            <person name="Klenk H.-P."/>
            <person name="Eisen J.A."/>
        </authorList>
    </citation>
    <scope>NUCLEOTIDE SEQUENCE [LARGE SCALE GENOMIC DNA]</scope>
    <source>
        <strain evidence="17">ATCC 23117 / DSM 6794 / NBRC 15988 / NCIMB 1366 / Sio-4</strain>
    </source>
</reference>
<dbReference type="InterPro" id="IPR003591">
    <property type="entry name" value="Leu-rich_rpt_typical-subtyp"/>
</dbReference>
<dbReference type="InterPro" id="IPR032675">
    <property type="entry name" value="LRR_dom_sf"/>
</dbReference>
<dbReference type="InterPro" id="IPR025875">
    <property type="entry name" value="Leu-rich_rpt_4"/>
</dbReference>
<evidence type="ECO:0000256" key="7">
    <source>
        <dbReference type="ARBA" id="ARBA00022741"/>
    </source>
</evidence>
<dbReference type="Pfam" id="PF25497">
    <property type="entry name" value="COR-B"/>
    <property type="match status" value="1"/>
</dbReference>
<feature type="region of interest" description="Disordered" evidence="14">
    <location>
        <begin position="900"/>
        <end position="943"/>
    </location>
</feature>
<dbReference type="HOGENOM" id="CLU_287552_0_0_10"/>
<evidence type="ECO:0000259" key="15">
    <source>
        <dbReference type="PROSITE" id="PS51424"/>
    </source>
</evidence>
<sequence>MDNKEVNKPEQVLWLEEQLGFKLDERKTENGLIDNGYMIDDNKEIIGLNLFYRDITNISFLLNLRELEILRISYNKIKDISILSELAKSKVLNISNNYVSDISSLSNLKTLEVLFANHNEIFDVSPLLDLHRLKFLDLSHNFLSNLFALSNLTQLEDLRLNYNRIYDISFLSSLSNLTNLKNLKTLDLSLNEISDISFLSELKNLRNLYLSYNQVLNISALVKLDKLIKIHIDYNQISSKEGIKEIVENENLRELYLYGNFIPYLPKELIGTHSRSNCLQDLRNYYQNQDFVPNKEIKVVILGNGMVGKSTLLNRFLNPDDDWSKTKIKIEDRTEGIVIKENIPFYLEDDKEIRLNIWDFGGQEVYHGTHRLFLNKDAVYIIVWTLETDEQKEEIRQDLNYWLDYAQDLAIDSPIILVHSQCEKVKDEDQEKIREQKMLGWNEKYKNNIVEEYLPFSAKEKIGVEELNKAIRKAIKDKLSDRVETKIPKKWSDLRDDLRKLREKEEDKKNEISKEDYLKECANYEIEESEAETILTFLHRTGFLYYYTELSKNIILNQTWAIEAIYEALKPSGLVKDKNGKISSERLKRLWIEKGYSEEEAKTFIDFMVSSEICFCKEQQNYRDLENPTFIVPHYLEEPNPLLIEWDKPDSFYIIYKPQFFHKGIAERFLSRLGRLSGQNALWKDGILLKSDIFSSKALITFDREKKEVNISTENYELLEAVLKELNKILDEGSQTKPSEKVTFFYSLDGNEFVEKKMIDYSKKTGGNLVENTKGVMTELNPFLEKYNFGSTEKTVSKESDFEKEDKQNETLLTREANNKKNITVMNENQTNSTIQKALKHIENANYGGYFEEMDKIVPTFQRAIYSELKGKFIAGNIPYNFHQSLSMFARELNNQSSSILNQSTSTNSNDMSSNQNSNSPINITITNSPQNTNTSINTNKNDNNQQIDFKAFENSLIDLQRNLGYAKQEIEEKINKEGENAQLVEAKEIIAKTIDAAEQIEEDAEKAIDGDKKAEKNIKKDKSGFFRVVKACATYFPKIAEKAINPKTWEDAEKSLVAAGKFGEQLGNMM</sequence>
<dbReference type="OrthoDB" id="1148122at2"/>
<keyword evidence="10" id="KW-0342">GTP-binding</keyword>